<keyword evidence="7" id="KW-1185">Reference proteome</keyword>
<dbReference type="GO" id="GO:0006508">
    <property type="term" value="P:proteolysis"/>
    <property type="evidence" value="ECO:0007669"/>
    <property type="project" value="UniProtKB-KW"/>
</dbReference>
<comment type="similarity">
    <text evidence="1">Belongs to the peptidase M38 family.</text>
</comment>
<feature type="binding site" evidence="4">
    <location>
        <position position="226"/>
    </location>
    <ligand>
        <name>Zn(2+)</name>
        <dbReference type="ChEBI" id="CHEBI:29105"/>
        <label>2</label>
        <note>catalytic</note>
    </ligand>
</feature>
<dbReference type="SUPFAM" id="SSF51338">
    <property type="entry name" value="Composite domain of metallo-dependent hydrolases"/>
    <property type="match status" value="1"/>
</dbReference>
<dbReference type="EC" id="3.4.19.-" evidence="1"/>
<dbReference type="Gene3D" id="2.30.40.10">
    <property type="entry name" value="Urease, subunit C, domain 1"/>
    <property type="match status" value="1"/>
</dbReference>
<dbReference type="InterPro" id="IPR010229">
    <property type="entry name" value="Pept_M38_dipep"/>
</dbReference>
<feature type="binding site" evidence="3">
    <location>
        <position position="132"/>
    </location>
    <ligand>
        <name>substrate</name>
    </ligand>
</feature>
<keyword evidence="1" id="KW-0645">Protease</keyword>
<name>A0A8H2M8R6_9FIRM</name>
<dbReference type="InterPro" id="IPR006680">
    <property type="entry name" value="Amidohydro-rel"/>
</dbReference>
<evidence type="ECO:0000313" key="7">
    <source>
        <dbReference type="Proteomes" id="UP000377798"/>
    </source>
</evidence>
<feature type="binding site" evidence="3">
    <location>
        <position position="165"/>
    </location>
    <ligand>
        <name>substrate</name>
    </ligand>
</feature>
<keyword evidence="1 4" id="KW-0479">Metal-binding</keyword>
<dbReference type="GO" id="GO:0046872">
    <property type="term" value="F:metal ion binding"/>
    <property type="evidence" value="ECO:0007669"/>
    <property type="project" value="UniProtKB-KW"/>
</dbReference>
<dbReference type="Pfam" id="PF01979">
    <property type="entry name" value="Amidohydro_1"/>
    <property type="match status" value="1"/>
</dbReference>
<dbReference type="PANTHER" id="PTHR11647:SF1">
    <property type="entry name" value="COLLAPSIN RESPONSE MEDIATOR PROTEIN"/>
    <property type="match status" value="1"/>
</dbReference>
<dbReference type="InterPro" id="IPR050378">
    <property type="entry name" value="Metallo-dep_Hydrolases_sf"/>
</dbReference>
<evidence type="ECO:0000313" key="6">
    <source>
        <dbReference type="EMBL" id="VFB17283.1"/>
    </source>
</evidence>
<feature type="binding site" evidence="3">
    <location>
        <begin position="70"/>
        <end position="72"/>
    </location>
    <ligand>
        <name>substrate</name>
    </ligand>
</feature>
<comment type="function">
    <text evidence="1">Catalyzes the hydrolytic cleavage of a subset of L-isoaspartyl (L-beta-aspartyl) dipeptides. Used to degrade proteins damaged by L-isoaspartyl residues formation.</text>
</comment>
<feature type="active site" description="Proton acceptor" evidence="2">
    <location>
        <position position="289"/>
    </location>
</feature>
<evidence type="ECO:0000256" key="4">
    <source>
        <dbReference type="PIRSR" id="PIRSR001238-3"/>
    </source>
</evidence>
<reference evidence="6 7" key="1">
    <citation type="submission" date="2019-02" db="EMBL/GenBank/DDBJ databases">
        <authorList>
            <consortium name="Pathogen Informatics"/>
        </authorList>
    </citation>
    <scope>NUCLEOTIDE SEQUENCE [LARGE SCALE GENOMIC DNA]</scope>
    <source>
        <strain evidence="6 7">3012STDY7089603</strain>
    </source>
</reference>
<feature type="binding site" evidence="4">
    <location>
        <position position="65"/>
    </location>
    <ligand>
        <name>Zn(2+)</name>
        <dbReference type="ChEBI" id="CHEBI:29105"/>
        <label>1</label>
        <note>catalytic</note>
    </ligand>
</feature>
<feature type="domain" description="Amidohydrolase-related" evidence="5">
    <location>
        <begin position="270"/>
        <end position="379"/>
    </location>
</feature>
<feature type="binding site" evidence="3">
    <location>
        <position position="293"/>
    </location>
    <ligand>
        <name>substrate</name>
    </ligand>
</feature>
<dbReference type="PIRSF" id="PIRSF001238">
    <property type="entry name" value="IadA"/>
    <property type="match status" value="1"/>
</dbReference>
<dbReference type="NCBIfam" id="TIGR01975">
    <property type="entry name" value="isoAsp_dipep"/>
    <property type="match status" value="1"/>
</dbReference>
<dbReference type="Proteomes" id="UP000377798">
    <property type="component" value="Unassembled WGS sequence"/>
</dbReference>
<dbReference type="InterPro" id="IPR032466">
    <property type="entry name" value="Metal_Hydrolase"/>
</dbReference>
<dbReference type="Gene3D" id="3.20.20.140">
    <property type="entry name" value="Metal-dependent hydrolases"/>
    <property type="match status" value="1"/>
</dbReference>
<comment type="caution">
    <text evidence="6">The sequence shown here is derived from an EMBL/GenBank/DDBJ whole genome shotgun (WGS) entry which is preliminary data.</text>
</comment>
<evidence type="ECO:0000259" key="5">
    <source>
        <dbReference type="Pfam" id="PF01979"/>
    </source>
</evidence>
<dbReference type="GO" id="GO:0005737">
    <property type="term" value="C:cytoplasm"/>
    <property type="evidence" value="ECO:0007669"/>
    <property type="project" value="UniProtKB-SubCell"/>
</dbReference>
<organism evidence="6 7">
    <name type="scientific">Urinicoccus massiliensis</name>
    <dbReference type="NCBI Taxonomy" id="1723382"/>
    <lineage>
        <taxon>Bacteria</taxon>
        <taxon>Bacillati</taxon>
        <taxon>Bacillota</taxon>
        <taxon>Tissierellia</taxon>
        <taxon>Tissierellales</taxon>
        <taxon>Peptoniphilaceae</taxon>
        <taxon>Urinicoccus</taxon>
    </lineage>
</organism>
<sequence length="402" mass="43740">MVKIIRNVHVYSPQDLGIKDVLVLGDKIAAIEDEIKIDLGGLVDLEEIDGSGKILTPGFIDCHVHILGGGGEGGFSTRTPEITLSTLTSAGVTSVVGTLGTDGICRDINALLAKARGLEEEGVSSYIYTGAYQIPTPSLTGDVMKDIMAIDKVIGVGEIALSDHRSSQPTFEEFIRLAANVRVAGMLAGKAGILNIHMGDGKTNLDYLNRAVEETELPIYQFLPTHMGRNPDLFEEGIKHMKKGGYCDFTGADDPDLWEREYGEVRISKALKRIIDEKISYDLFTFTSDGQGSFPMFDENNNYIGLGMGKSSCLLEAIQECVFKEDIPLEIALRGLTINPAKILKLKGKGQILPGYDADLNLLDEKTLEIHSVFAKGKTMVQDRKLRVLGTFDPGQEGFPKA</sequence>
<comment type="subcellular location">
    <subcellularLocation>
        <location evidence="1">Cytoplasm</location>
    </subcellularLocation>
</comment>
<keyword evidence="1 4" id="KW-0862">Zinc</keyword>
<comment type="PTM">
    <text evidence="1">Carboxylation allows a single lysine to coordinate two zinc ions.</text>
</comment>
<evidence type="ECO:0000256" key="2">
    <source>
        <dbReference type="PIRSR" id="PIRSR001238-1"/>
    </source>
</evidence>
<dbReference type="GO" id="GO:0008798">
    <property type="term" value="F:beta-aspartyl-peptidase activity"/>
    <property type="evidence" value="ECO:0007669"/>
    <property type="project" value="InterPro"/>
</dbReference>
<dbReference type="SUPFAM" id="SSF51556">
    <property type="entry name" value="Metallo-dependent hydrolases"/>
    <property type="match status" value="1"/>
</dbReference>
<comment type="cofactor">
    <cofactor evidence="1 4">
        <name>Zn(2+)</name>
        <dbReference type="ChEBI" id="CHEBI:29105"/>
    </cofactor>
    <text evidence="1 4">Binds 2 Zn(2+) ions per subunit.</text>
</comment>
<feature type="binding site" evidence="3">
    <location>
        <position position="229"/>
    </location>
    <ligand>
        <name>substrate</name>
    </ligand>
</feature>
<evidence type="ECO:0000256" key="1">
    <source>
        <dbReference type="PIRNR" id="PIRNR001238"/>
    </source>
</evidence>
<keyword evidence="1 6" id="KW-0378">Hydrolase</keyword>
<dbReference type="EMBL" id="CAACYI010000001">
    <property type="protein sequence ID" value="VFB17283.1"/>
    <property type="molecule type" value="Genomic_DNA"/>
</dbReference>
<feature type="binding site" evidence="4">
    <location>
        <position position="289"/>
    </location>
    <ligand>
        <name>Zn(2+)</name>
        <dbReference type="ChEBI" id="CHEBI:29105"/>
        <label>1</label>
        <note>catalytic</note>
    </ligand>
</feature>
<dbReference type="GO" id="GO:0016810">
    <property type="term" value="F:hydrolase activity, acting on carbon-nitrogen (but not peptide) bonds"/>
    <property type="evidence" value="ECO:0007669"/>
    <property type="project" value="InterPro"/>
</dbReference>
<dbReference type="RefSeq" id="WP_131749859.1">
    <property type="nucleotide sequence ID" value="NZ_CAACYI010000001.1"/>
</dbReference>
<accession>A0A8H2M8R6</accession>
<evidence type="ECO:0000256" key="3">
    <source>
        <dbReference type="PIRSR" id="PIRSR001238-2"/>
    </source>
</evidence>
<keyword evidence="1" id="KW-0482">Metalloprotease</keyword>
<dbReference type="InterPro" id="IPR011059">
    <property type="entry name" value="Metal-dep_hydrolase_composite"/>
</dbReference>
<protein>
    <recommendedName>
        <fullName evidence="1">Isoaspartyl dipeptidase</fullName>
        <ecNumber evidence="1">3.4.19.-</ecNumber>
    </recommendedName>
</protein>
<dbReference type="GO" id="GO:0008237">
    <property type="term" value="F:metallopeptidase activity"/>
    <property type="evidence" value="ECO:0007669"/>
    <property type="project" value="UniProtKB-KW"/>
</dbReference>
<proteinExistence type="inferred from homology"/>
<dbReference type="PANTHER" id="PTHR11647">
    <property type="entry name" value="HYDRANTOINASE/DIHYDROPYRIMIDINASE FAMILY MEMBER"/>
    <property type="match status" value="1"/>
</dbReference>
<feature type="binding site" evidence="4">
    <location>
        <position position="63"/>
    </location>
    <ligand>
        <name>Zn(2+)</name>
        <dbReference type="ChEBI" id="CHEBI:29105"/>
        <label>1</label>
        <note>catalytic</note>
    </ligand>
</feature>
<feature type="binding site" evidence="3">
    <location>
        <position position="101"/>
    </location>
    <ligand>
        <name>substrate</name>
    </ligand>
</feature>
<dbReference type="AlphaFoldDB" id="A0A8H2M8R6"/>
<feature type="binding site" evidence="4">
    <location>
        <position position="197"/>
    </location>
    <ligand>
        <name>Zn(2+)</name>
        <dbReference type="ChEBI" id="CHEBI:29105"/>
        <label>2</label>
        <note>catalytic</note>
    </ligand>
</feature>
<gene>
    <name evidence="6" type="primary">iadA</name>
    <name evidence="6" type="ORF">NCTC13150_01870</name>
</gene>